<protein>
    <submittedName>
        <fullName evidence="1">Uncharacterized protein</fullName>
    </submittedName>
</protein>
<sequence>MMKGTIAAKGKQKAKTSTPAIPKAMASIWMASRPDVRRPIAVDHYLPEIAIAE</sequence>
<name>A0A6P1GPR1_SPHYA</name>
<accession>A0A6P1GPR1</accession>
<dbReference type="EMBL" id="CP047218">
    <property type="protein sequence ID" value="QHD69401.1"/>
    <property type="molecule type" value="Genomic_DNA"/>
</dbReference>
<dbReference type="AlphaFoldDB" id="A0A6P1GPR1"/>
<organism evidence="1 2">
    <name type="scientific">Sphingobium yanoikuyae</name>
    <name type="common">Sphingomonas yanoikuyae</name>
    <dbReference type="NCBI Taxonomy" id="13690"/>
    <lineage>
        <taxon>Bacteria</taxon>
        <taxon>Pseudomonadati</taxon>
        <taxon>Pseudomonadota</taxon>
        <taxon>Alphaproteobacteria</taxon>
        <taxon>Sphingomonadales</taxon>
        <taxon>Sphingomonadaceae</taxon>
        <taxon>Sphingobium</taxon>
    </lineage>
</organism>
<reference evidence="1 2" key="1">
    <citation type="submission" date="2019-12" db="EMBL/GenBank/DDBJ databases">
        <title>Functional and genomic insights into the Sphingobium yanoikuyae YC-JY1, a bacterium efficiently degrading bisphenol A.</title>
        <authorList>
            <person name="Jia Y."/>
            <person name="Li X."/>
            <person name="Wang J."/>
            <person name="Eltoukhy A."/>
            <person name="Lamraoui I."/>
            <person name="Yan Y."/>
        </authorList>
    </citation>
    <scope>NUCLEOTIDE SEQUENCE [LARGE SCALE GENOMIC DNA]</scope>
    <source>
        <strain evidence="1 2">YC-JY1</strain>
    </source>
</reference>
<dbReference type="RefSeq" id="WP_159367634.1">
    <property type="nucleotide sequence ID" value="NZ_CP047218.1"/>
</dbReference>
<proteinExistence type="predicted"/>
<evidence type="ECO:0000313" key="1">
    <source>
        <dbReference type="EMBL" id="QHD69401.1"/>
    </source>
</evidence>
<gene>
    <name evidence="1" type="ORF">GS397_21655</name>
</gene>
<dbReference type="Proteomes" id="UP000464086">
    <property type="component" value="Chromosome"/>
</dbReference>
<evidence type="ECO:0000313" key="2">
    <source>
        <dbReference type="Proteomes" id="UP000464086"/>
    </source>
</evidence>